<dbReference type="EMBL" id="JAYXHS010000003">
    <property type="protein sequence ID" value="MEC5387548.1"/>
    <property type="molecule type" value="Genomic_DNA"/>
</dbReference>
<dbReference type="Pfam" id="PF00300">
    <property type="entry name" value="His_Phos_1"/>
    <property type="match status" value="1"/>
</dbReference>
<evidence type="ECO:0000313" key="2">
    <source>
        <dbReference type="Proteomes" id="UP001331561"/>
    </source>
</evidence>
<dbReference type="PANTHER" id="PTHR48100">
    <property type="entry name" value="BROAD-SPECIFICITY PHOSPHATASE YOR283W-RELATED"/>
    <property type="match status" value="1"/>
</dbReference>
<organism evidence="1 2">
    <name type="scientific">Uliginosibacterium silvisoli</name>
    <dbReference type="NCBI Taxonomy" id="3114758"/>
    <lineage>
        <taxon>Bacteria</taxon>
        <taxon>Pseudomonadati</taxon>
        <taxon>Pseudomonadota</taxon>
        <taxon>Betaproteobacteria</taxon>
        <taxon>Rhodocyclales</taxon>
        <taxon>Zoogloeaceae</taxon>
        <taxon>Uliginosibacterium</taxon>
    </lineage>
</organism>
<dbReference type="SUPFAM" id="SSF53254">
    <property type="entry name" value="Phosphoglycerate mutase-like"/>
    <property type="match status" value="1"/>
</dbReference>
<dbReference type="PROSITE" id="PS00175">
    <property type="entry name" value="PG_MUTASE"/>
    <property type="match status" value="1"/>
</dbReference>
<protein>
    <submittedName>
        <fullName evidence="1">Histidine phosphatase family protein</fullName>
        <ecNumber evidence="1">3.1.3.-</ecNumber>
    </submittedName>
</protein>
<dbReference type="GO" id="GO:0016787">
    <property type="term" value="F:hydrolase activity"/>
    <property type="evidence" value="ECO:0007669"/>
    <property type="project" value="UniProtKB-KW"/>
</dbReference>
<dbReference type="Gene3D" id="3.40.50.1240">
    <property type="entry name" value="Phosphoglycerate mutase-like"/>
    <property type="match status" value="1"/>
</dbReference>
<sequence length="188" mass="21209">MPVITLYVARHGQTALNQQRRFQGSTDAPLDAEGLAQAEALAQRLPPDITRIVASPMLRARQTAECVARARGLAVSLMETFCERDYGVFEGLNREDIEAQYAEIWQRKIVQQWDDAPPGGESMRQVRTRVEAGLAQLCETHAGETVLLVAHGFIARMLHWLLNDLPEEQIHAQTMLGNAEFERYLIER</sequence>
<dbReference type="SMART" id="SM00855">
    <property type="entry name" value="PGAM"/>
    <property type="match status" value="1"/>
</dbReference>
<dbReference type="EC" id="3.1.3.-" evidence="1"/>
<evidence type="ECO:0000313" key="1">
    <source>
        <dbReference type="EMBL" id="MEC5387548.1"/>
    </source>
</evidence>
<dbReference type="InterPro" id="IPR029033">
    <property type="entry name" value="His_PPase_superfam"/>
</dbReference>
<proteinExistence type="predicted"/>
<reference evidence="1 2" key="1">
    <citation type="submission" date="2024-01" db="EMBL/GenBank/DDBJ databases">
        <title>Uliginosibacterium soil sp. nov.</title>
        <authorList>
            <person name="Lv Y."/>
        </authorList>
    </citation>
    <scope>NUCLEOTIDE SEQUENCE [LARGE SCALE GENOMIC DNA]</scope>
    <source>
        <strain evidence="1 2">H3</strain>
    </source>
</reference>
<name>A0ABU6K6X2_9RHOO</name>
<dbReference type="Proteomes" id="UP001331561">
    <property type="component" value="Unassembled WGS sequence"/>
</dbReference>
<keyword evidence="2" id="KW-1185">Reference proteome</keyword>
<dbReference type="InterPro" id="IPR001345">
    <property type="entry name" value="PG/BPGM_mutase_AS"/>
</dbReference>
<accession>A0ABU6K6X2</accession>
<dbReference type="RefSeq" id="WP_327600516.1">
    <property type="nucleotide sequence ID" value="NZ_JAYXHS010000003.1"/>
</dbReference>
<dbReference type="PIRSF" id="PIRSF000709">
    <property type="entry name" value="6PFK_2-Ptase"/>
    <property type="match status" value="1"/>
</dbReference>
<comment type="caution">
    <text evidence="1">The sequence shown here is derived from an EMBL/GenBank/DDBJ whole genome shotgun (WGS) entry which is preliminary data.</text>
</comment>
<gene>
    <name evidence="1" type="ORF">VVD49_17585</name>
</gene>
<dbReference type="InterPro" id="IPR013078">
    <property type="entry name" value="His_Pase_superF_clade-1"/>
</dbReference>
<keyword evidence="1" id="KW-0378">Hydrolase</keyword>
<dbReference type="CDD" id="cd07067">
    <property type="entry name" value="HP_PGM_like"/>
    <property type="match status" value="1"/>
</dbReference>
<dbReference type="InterPro" id="IPR050275">
    <property type="entry name" value="PGM_Phosphatase"/>
</dbReference>